<feature type="coiled-coil region" evidence="1">
    <location>
        <begin position="305"/>
        <end position="374"/>
    </location>
</feature>
<dbReference type="InParanoid" id="D2V486"/>
<evidence type="ECO:0000256" key="2">
    <source>
        <dbReference type="SAM" id="MobiDB-lite"/>
    </source>
</evidence>
<dbReference type="GeneID" id="8848405"/>
<evidence type="ECO:0000313" key="4">
    <source>
        <dbReference type="Proteomes" id="UP000006671"/>
    </source>
</evidence>
<reference evidence="3 4" key="1">
    <citation type="journal article" date="2010" name="Cell">
        <title>The genome of Naegleria gruberi illuminates early eukaryotic versatility.</title>
        <authorList>
            <person name="Fritz-Laylin L.K."/>
            <person name="Prochnik S.E."/>
            <person name="Ginger M.L."/>
            <person name="Dacks J.B."/>
            <person name="Carpenter M.L."/>
            <person name="Field M.C."/>
            <person name="Kuo A."/>
            <person name="Paredez A."/>
            <person name="Chapman J."/>
            <person name="Pham J."/>
            <person name="Shu S."/>
            <person name="Neupane R."/>
            <person name="Cipriano M."/>
            <person name="Mancuso J."/>
            <person name="Tu H."/>
            <person name="Salamov A."/>
            <person name="Lindquist E."/>
            <person name="Shapiro H."/>
            <person name="Lucas S."/>
            <person name="Grigoriev I.V."/>
            <person name="Cande W.Z."/>
            <person name="Fulton C."/>
            <person name="Rokhsar D.S."/>
            <person name="Dawson S.C."/>
        </authorList>
    </citation>
    <scope>NUCLEOTIDE SEQUENCE [LARGE SCALE GENOMIC DNA]</scope>
    <source>
        <strain evidence="3 4">NEG-M</strain>
    </source>
</reference>
<feature type="compositionally biased region" description="Low complexity" evidence="2">
    <location>
        <begin position="21"/>
        <end position="31"/>
    </location>
</feature>
<dbReference type="STRING" id="5762.D2V486"/>
<evidence type="ECO:0000256" key="1">
    <source>
        <dbReference type="SAM" id="Coils"/>
    </source>
</evidence>
<evidence type="ECO:0000313" key="3">
    <source>
        <dbReference type="EMBL" id="EFC48475.1"/>
    </source>
</evidence>
<dbReference type="VEuPathDB" id="AmoebaDB:NAEGRDRAFT_63634"/>
<feature type="compositionally biased region" description="Polar residues" evidence="2">
    <location>
        <begin position="749"/>
        <end position="759"/>
    </location>
</feature>
<feature type="region of interest" description="Disordered" evidence="2">
    <location>
        <begin position="1"/>
        <end position="73"/>
    </location>
</feature>
<dbReference type="AlphaFoldDB" id="D2V486"/>
<dbReference type="EMBL" id="GG738851">
    <property type="protein sequence ID" value="EFC48475.1"/>
    <property type="molecule type" value="Genomic_DNA"/>
</dbReference>
<feature type="coiled-coil region" evidence="1">
    <location>
        <begin position="546"/>
        <end position="615"/>
    </location>
</feature>
<keyword evidence="4" id="KW-1185">Reference proteome</keyword>
<accession>D2V486</accession>
<gene>
    <name evidence="3" type="ORF">NAEGRDRAFT_63634</name>
</gene>
<keyword evidence="1" id="KW-0175">Coiled coil</keyword>
<proteinExistence type="predicted"/>
<dbReference type="KEGG" id="ngr:NAEGRDRAFT_63634"/>
<organism evidence="4">
    <name type="scientific">Naegleria gruberi</name>
    <name type="common">Amoeba</name>
    <dbReference type="NCBI Taxonomy" id="5762"/>
    <lineage>
        <taxon>Eukaryota</taxon>
        <taxon>Discoba</taxon>
        <taxon>Heterolobosea</taxon>
        <taxon>Tetramitia</taxon>
        <taxon>Eutetramitia</taxon>
        <taxon>Vahlkampfiidae</taxon>
        <taxon>Naegleria</taxon>
    </lineage>
</organism>
<name>D2V486_NAEGR</name>
<feature type="compositionally biased region" description="Low complexity" evidence="2">
    <location>
        <begin position="760"/>
        <end position="769"/>
    </location>
</feature>
<feature type="compositionally biased region" description="Polar residues" evidence="2">
    <location>
        <begin position="40"/>
        <end position="49"/>
    </location>
</feature>
<sequence length="835" mass="95563">MNDIFHSFHLSPKEEKVTPQSSASKGSASKGLNSYFKQGAHSTDISPFSSDDGVPEPTNNNLASFLEDDSNLDPNVQKSKIDMSTIDESLFSFISNPANFDEQQLDEEQHQEEETHIAGPTQSPIVQQTCVSKNGSLKSNNSAEMIESFLTTCENLSQFLEGDSLGSIEDFFVGSCYDISKLSSEEIIKLFQDSYGTGNFESKRRFSNFVSAKVMPFLDEIIHNNENFLEETIKKEIQKENYNSQKLLFLFMVFCALQGQSIKSHKGQIEMLKREGLSISAKHLGEHAKKIKEFIGTIQTKDQIIEKLSKDNEHLLSELNASCQENDGLVKKVKNMKLKKKHAMDCLQEKSSDLENLRRELSSTKTELLQNVEKISLQYQSELKQAMVMISLKENQITEKKQTNDFAVEEYREELKKLEVMVCKKEKQIESHIEREISLKNTMREMHLKYTEALSKINELSRLTKELPTVTTPSTPVVNTEIMDAIKEMKAVKEHFSSLLEKAVAVHQSVDTQSYINKKEMDELKRKLEMYQIELTLDPEGTREESKELKAKVDILSKQKDMLCEEIKSLNQELAVLRVISQERSFEKQRFETKITELLENQQLREEKYKKLKKQLFKLKNKEYHYVKEQSSLELKTAKLIDQNQELFLKIKSLEHNQMMNEGKRIRLSVDLAGASKEHELLVQQHNKAIAKLSTDQGEKLKKEKEELEQLVIKLKDENESLRKSIQQQNSQLLQIVQSEETIKRAISSPNMATESVSGQQPSPTSPTSIVEPEEGKKGDISFRVIPVKRKPLQQANSQNILENIPQQATIGVKITKKLPTILHPEGKENIVNLR</sequence>
<feature type="coiled-coil region" evidence="1">
    <location>
        <begin position="691"/>
        <end position="732"/>
    </location>
</feature>
<dbReference type="RefSeq" id="XP_002681219.1">
    <property type="nucleotide sequence ID" value="XM_002681173.1"/>
</dbReference>
<protein>
    <submittedName>
        <fullName evidence="3">Predicted protein</fullName>
    </submittedName>
</protein>
<dbReference type="OrthoDB" id="10260734at2759"/>
<dbReference type="Proteomes" id="UP000006671">
    <property type="component" value="Unassembled WGS sequence"/>
</dbReference>
<feature type="region of interest" description="Disordered" evidence="2">
    <location>
        <begin position="749"/>
        <end position="777"/>
    </location>
</feature>
<dbReference type="OMA" id="NTMREMH"/>